<dbReference type="InterPro" id="IPR012381">
    <property type="entry name" value="EutP_PduV"/>
</dbReference>
<dbReference type="PANTHER" id="PTHR40453:SF2">
    <property type="entry name" value="ACETATE KINASE EUTP-RELATED"/>
    <property type="match status" value="1"/>
</dbReference>
<comment type="caution">
    <text evidence="2">The sequence shown here is derived from an EMBL/GenBank/DDBJ whole genome shotgun (WGS) entry which is preliminary data.</text>
</comment>
<dbReference type="EMBL" id="JBHPBY010000073">
    <property type="protein sequence ID" value="MFC1850040.1"/>
    <property type="molecule type" value="Genomic_DNA"/>
</dbReference>
<accession>A0ABV6YV06</accession>
<keyword evidence="1" id="KW-0547">Nucleotide-binding</keyword>
<evidence type="ECO:0000256" key="1">
    <source>
        <dbReference type="PIRNR" id="PIRNR036409"/>
    </source>
</evidence>
<dbReference type="Pfam" id="PF10662">
    <property type="entry name" value="PduV-EutP"/>
    <property type="match status" value="1"/>
</dbReference>
<dbReference type="Proteomes" id="UP001594351">
    <property type="component" value="Unassembled WGS sequence"/>
</dbReference>
<comment type="similarity">
    <text evidence="1">Belongs to the EutP/PduV family.</text>
</comment>
<dbReference type="CDD" id="cd00882">
    <property type="entry name" value="Ras_like_GTPase"/>
    <property type="match status" value="1"/>
</dbReference>
<dbReference type="InterPro" id="IPR027417">
    <property type="entry name" value="P-loop_NTPase"/>
</dbReference>
<sequence length="155" mass="17274">MTPLNPDNFILIGGVGVGKSSLLNALLNRNDEIVKTPTLVFHPQNTIDTPGEYFDNPRLYTALISTMSAVDTVLYVHQSNAFEHKLPPGLFRIYNPTVIGVISKIDLPDARVDRVCSILQQFGIGQNMFPVSIFHQNTINRLRDFLVTMSSQTKS</sequence>
<organism evidence="2 3">
    <name type="scientific">candidate division CSSED10-310 bacterium</name>
    <dbReference type="NCBI Taxonomy" id="2855610"/>
    <lineage>
        <taxon>Bacteria</taxon>
        <taxon>Bacteria division CSSED10-310</taxon>
    </lineage>
</organism>
<reference evidence="2 3" key="1">
    <citation type="submission" date="2024-09" db="EMBL/GenBank/DDBJ databases">
        <title>Laminarin stimulates single cell rates of sulfate reduction while oxygen inhibits transcriptomic activity in coastal marine sediment.</title>
        <authorList>
            <person name="Lindsay M."/>
            <person name="Orcutt B."/>
            <person name="Emerson D."/>
            <person name="Stepanauskas R."/>
            <person name="D'Angelo T."/>
        </authorList>
    </citation>
    <scope>NUCLEOTIDE SEQUENCE [LARGE SCALE GENOMIC DNA]</scope>
    <source>
        <strain evidence="2">SAG AM-311-K15</strain>
    </source>
</reference>
<protein>
    <submittedName>
        <fullName evidence="2">EutP/PduV family microcompartment system protein</fullName>
    </submittedName>
</protein>
<keyword evidence="3" id="KW-1185">Reference proteome</keyword>
<dbReference type="PANTHER" id="PTHR40453">
    <property type="entry name" value="PROTEIN YOEF"/>
    <property type="match status" value="1"/>
</dbReference>
<gene>
    <name evidence="2" type="ORF">ACFL27_07605</name>
</gene>
<evidence type="ECO:0000313" key="2">
    <source>
        <dbReference type="EMBL" id="MFC1850040.1"/>
    </source>
</evidence>
<dbReference type="PIRSF" id="PIRSF036409">
    <property type="entry name" value="EutP_PduV"/>
    <property type="match status" value="1"/>
</dbReference>
<evidence type="ECO:0000313" key="3">
    <source>
        <dbReference type="Proteomes" id="UP001594351"/>
    </source>
</evidence>
<dbReference type="SUPFAM" id="SSF52540">
    <property type="entry name" value="P-loop containing nucleoside triphosphate hydrolases"/>
    <property type="match status" value="1"/>
</dbReference>
<name>A0ABV6YV06_UNCC1</name>
<proteinExistence type="inferred from homology"/>
<dbReference type="Gene3D" id="3.40.50.300">
    <property type="entry name" value="P-loop containing nucleotide triphosphate hydrolases"/>
    <property type="match status" value="1"/>
</dbReference>